<dbReference type="Proteomes" id="UP000269689">
    <property type="component" value="Unassembled WGS sequence"/>
</dbReference>
<comment type="caution">
    <text evidence="4">The sequence shown here is derived from an EMBL/GenBank/DDBJ whole genome shotgun (WGS) entry which is preliminary data.</text>
</comment>
<dbReference type="PANTHER" id="PTHR30545:SF2">
    <property type="entry name" value="SUGAR FERMENTATION STIMULATION PROTEIN A"/>
    <property type="match status" value="1"/>
</dbReference>
<feature type="domain" description="SfsA N-terminal OB" evidence="3">
    <location>
        <begin position="13"/>
        <end position="77"/>
    </location>
</feature>
<dbReference type="AlphaFoldDB" id="A0A3N4UCY8"/>
<dbReference type="GO" id="GO:0003677">
    <property type="term" value="F:DNA binding"/>
    <property type="evidence" value="ECO:0007669"/>
    <property type="project" value="InterPro"/>
</dbReference>
<sequence length="236" mass="25847">MQFQTPLIPATLLKRYKRFLADVRFDDGREVTAHCPNPGSMLGMCDAGLRVWVEPNDDPKKKLDYGLRLIEKNEAMIVADTGIANKVVKEALCAGVVSNLSGKVQSEVRYGENSRADFLLVSKVGKTWVEVKSVTLSRRAGVAEFPDSKTARGAKHLGELAKRVALGDRAVMLYLIGRGDCDQFDIASDIDPVYAQAALDAKQAGVEVMVCRVKASPFEVILDHDFVYEGLTAKVT</sequence>
<proteinExistence type="inferred from homology"/>
<dbReference type="Pfam" id="PF17746">
    <property type="entry name" value="SfsA_N"/>
    <property type="match status" value="1"/>
</dbReference>
<dbReference type="Pfam" id="PF03749">
    <property type="entry name" value="SfsA"/>
    <property type="match status" value="1"/>
</dbReference>
<evidence type="ECO:0000259" key="3">
    <source>
        <dbReference type="Pfam" id="PF17746"/>
    </source>
</evidence>
<protein>
    <recommendedName>
        <fullName evidence="1">Sugar fermentation stimulation protein homolog</fullName>
    </recommendedName>
</protein>
<comment type="similarity">
    <text evidence="1">Belongs to the SfsA family.</text>
</comment>
<dbReference type="CDD" id="cd22359">
    <property type="entry name" value="SfsA-like_bacterial"/>
    <property type="match status" value="1"/>
</dbReference>
<accession>A0A3N4UCY8</accession>
<dbReference type="Gene3D" id="3.40.1350.60">
    <property type="match status" value="1"/>
</dbReference>
<dbReference type="PANTHER" id="PTHR30545">
    <property type="entry name" value="SUGAR FERMENTATION STIMULATION PROTEIN A"/>
    <property type="match status" value="1"/>
</dbReference>
<dbReference type="HAMAP" id="MF_00095">
    <property type="entry name" value="SfsA"/>
    <property type="match status" value="1"/>
</dbReference>
<gene>
    <name evidence="1" type="primary">sfsA</name>
    <name evidence="4" type="ORF">EDD53_2754</name>
</gene>
<dbReference type="Gene3D" id="2.40.50.580">
    <property type="match status" value="1"/>
</dbReference>
<evidence type="ECO:0000259" key="2">
    <source>
        <dbReference type="Pfam" id="PF03749"/>
    </source>
</evidence>
<dbReference type="NCBIfam" id="TIGR00230">
    <property type="entry name" value="sfsA"/>
    <property type="match status" value="1"/>
</dbReference>
<name>A0A3N4UCY8_9RHOB</name>
<dbReference type="EMBL" id="RKQK01000005">
    <property type="protein sequence ID" value="RPE63157.1"/>
    <property type="molecule type" value="Genomic_DNA"/>
</dbReference>
<dbReference type="InterPro" id="IPR005224">
    <property type="entry name" value="SfsA"/>
</dbReference>
<organism evidence="4 5">
    <name type="scientific">Pacificibacter maritimus</name>
    <dbReference type="NCBI Taxonomy" id="762213"/>
    <lineage>
        <taxon>Bacteria</taxon>
        <taxon>Pseudomonadati</taxon>
        <taxon>Pseudomonadota</taxon>
        <taxon>Alphaproteobacteria</taxon>
        <taxon>Rhodobacterales</taxon>
        <taxon>Roseobacteraceae</taxon>
        <taxon>Pacificibacter</taxon>
    </lineage>
</organism>
<evidence type="ECO:0000313" key="5">
    <source>
        <dbReference type="Proteomes" id="UP000269689"/>
    </source>
</evidence>
<dbReference type="RefSeq" id="WP_123794067.1">
    <property type="nucleotide sequence ID" value="NZ_RKQK01000005.1"/>
</dbReference>
<evidence type="ECO:0000256" key="1">
    <source>
        <dbReference type="HAMAP-Rule" id="MF_00095"/>
    </source>
</evidence>
<reference evidence="4 5" key="1">
    <citation type="submission" date="2018-11" db="EMBL/GenBank/DDBJ databases">
        <title>Genomic Encyclopedia of Type Strains, Phase IV (KMG-IV): sequencing the most valuable type-strain genomes for metagenomic binning, comparative biology and taxonomic classification.</title>
        <authorList>
            <person name="Goeker M."/>
        </authorList>
    </citation>
    <scope>NUCLEOTIDE SEQUENCE [LARGE SCALE GENOMIC DNA]</scope>
    <source>
        <strain evidence="4 5">DSM 104731</strain>
    </source>
</reference>
<keyword evidence="5" id="KW-1185">Reference proteome</keyword>
<evidence type="ECO:0000313" key="4">
    <source>
        <dbReference type="EMBL" id="RPE63157.1"/>
    </source>
</evidence>
<dbReference type="InterPro" id="IPR040452">
    <property type="entry name" value="SfsA_C"/>
</dbReference>
<dbReference type="InterPro" id="IPR041465">
    <property type="entry name" value="SfsA_N"/>
</dbReference>
<dbReference type="OrthoDB" id="9802365at2"/>
<feature type="domain" description="Sugar fermentation stimulation protein C-terminal" evidence="2">
    <location>
        <begin position="83"/>
        <end position="217"/>
    </location>
</feature>